<evidence type="ECO:0000313" key="3">
    <source>
        <dbReference type="Proteomes" id="UP000294919"/>
    </source>
</evidence>
<comment type="caution">
    <text evidence="2">The sequence shown here is derived from an EMBL/GenBank/DDBJ whole genome shotgun (WGS) entry which is preliminary data.</text>
</comment>
<sequence>MDLLYEAVFTALFIIAGFVLLYVLVKKEII</sequence>
<accession>A0A4R2L6W7</accession>
<feature type="transmembrane region" description="Helical" evidence="1">
    <location>
        <begin position="6"/>
        <end position="25"/>
    </location>
</feature>
<keyword evidence="1" id="KW-0472">Membrane</keyword>
<dbReference type="Proteomes" id="UP000294919">
    <property type="component" value="Unassembled WGS sequence"/>
</dbReference>
<keyword evidence="1" id="KW-0812">Transmembrane</keyword>
<protein>
    <submittedName>
        <fullName evidence="2">Uncharacterized protein</fullName>
    </submittedName>
</protein>
<evidence type="ECO:0000256" key="1">
    <source>
        <dbReference type="SAM" id="Phobius"/>
    </source>
</evidence>
<gene>
    <name evidence="2" type="ORF">EV214_11016</name>
</gene>
<keyword evidence="1" id="KW-1133">Transmembrane helix</keyword>
<proteinExistence type="predicted"/>
<dbReference type="AlphaFoldDB" id="A0A4R2L6W7"/>
<evidence type="ECO:0000313" key="2">
    <source>
        <dbReference type="EMBL" id="TCO74945.1"/>
    </source>
</evidence>
<reference evidence="2 3" key="1">
    <citation type="submission" date="2019-03" db="EMBL/GenBank/DDBJ databases">
        <title>Genomic Encyclopedia of Type Strains, Phase IV (KMG-IV): sequencing the most valuable type-strain genomes for metagenomic binning, comparative biology and taxonomic classification.</title>
        <authorList>
            <person name="Goeker M."/>
        </authorList>
    </citation>
    <scope>NUCLEOTIDE SEQUENCE [LARGE SCALE GENOMIC DNA]</scope>
    <source>
        <strain evidence="2 3">DSM 102940</strain>
    </source>
</reference>
<organism evidence="2 3">
    <name type="scientific">Marinisporobacter balticus</name>
    <dbReference type="NCBI Taxonomy" id="2018667"/>
    <lineage>
        <taxon>Bacteria</taxon>
        <taxon>Bacillati</taxon>
        <taxon>Bacillota</taxon>
        <taxon>Clostridia</taxon>
        <taxon>Peptostreptococcales</taxon>
        <taxon>Thermotaleaceae</taxon>
        <taxon>Marinisporobacter</taxon>
    </lineage>
</organism>
<keyword evidence="3" id="KW-1185">Reference proteome</keyword>
<name>A0A4R2L6W7_9FIRM</name>
<dbReference type="EMBL" id="SLWV01000010">
    <property type="protein sequence ID" value="TCO74945.1"/>
    <property type="molecule type" value="Genomic_DNA"/>
</dbReference>